<evidence type="ECO:0000313" key="6">
    <source>
        <dbReference type="WBParaSite" id="SBAD_0001201301-mRNA-1"/>
    </source>
</evidence>
<comment type="similarity">
    <text evidence="1">Belongs to the peptidase M13 family.</text>
</comment>
<dbReference type="Proteomes" id="UP000270296">
    <property type="component" value="Unassembled WGS sequence"/>
</dbReference>
<keyword evidence="2" id="KW-1133">Transmembrane helix</keyword>
<evidence type="ECO:0000256" key="1">
    <source>
        <dbReference type="ARBA" id="ARBA00007357"/>
    </source>
</evidence>
<evidence type="ECO:0000259" key="3">
    <source>
        <dbReference type="Pfam" id="PF05649"/>
    </source>
</evidence>
<dbReference type="GO" id="GO:0006508">
    <property type="term" value="P:proteolysis"/>
    <property type="evidence" value="ECO:0007669"/>
    <property type="project" value="InterPro"/>
</dbReference>
<dbReference type="Gene3D" id="3.40.390.10">
    <property type="entry name" value="Collagenase (Catalytic Domain)"/>
    <property type="match status" value="1"/>
</dbReference>
<dbReference type="SUPFAM" id="SSF55486">
    <property type="entry name" value="Metalloproteases ('zincins'), catalytic domain"/>
    <property type="match status" value="1"/>
</dbReference>
<gene>
    <name evidence="4" type="ORF">SBAD_LOCUS11626</name>
</gene>
<dbReference type="WBParaSite" id="SBAD_0001201301-mRNA-1">
    <property type="protein sequence ID" value="SBAD_0001201301-mRNA-1"/>
    <property type="gene ID" value="SBAD_0001201301"/>
</dbReference>
<reference evidence="6" key="1">
    <citation type="submission" date="2016-06" db="UniProtKB">
        <authorList>
            <consortium name="WormBaseParasite"/>
        </authorList>
    </citation>
    <scope>IDENTIFICATION</scope>
</reference>
<dbReference type="Pfam" id="PF05649">
    <property type="entry name" value="Peptidase_M13_N"/>
    <property type="match status" value="1"/>
</dbReference>
<keyword evidence="2" id="KW-0472">Membrane</keyword>
<keyword evidence="5" id="KW-1185">Reference proteome</keyword>
<dbReference type="Gene3D" id="1.10.1380.10">
    <property type="entry name" value="Neutral endopeptidase , domain2"/>
    <property type="match status" value="1"/>
</dbReference>
<feature type="transmembrane region" description="Helical" evidence="2">
    <location>
        <begin position="12"/>
        <end position="36"/>
    </location>
</feature>
<dbReference type="InterPro" id="IPR000718">
    <property type="entry name" value="Peptidase_M13"/>
</dbReference>
<dbReference type="OrthoDB" id="6475849at2759"/>
<dbReference type="InterPro" id="IPR024079">
    <property type="entry name" value="MetalloPept_cat_dom_sf"/>
</dbReference>
<sequence>MNKKLKHGNKASVMLQYAVICLLVVILLAGMLVGFATNDDLVGEELAASMQWSSIDRSTNPCQNFYKYACGKWMANQQVAGVTSNSIRDELSRNVNETIIAALDGEQGSDSDCEAIRTARIIYR</sequence>
<name>A0A183J6X8_9BILA</name>
<organism evidence="6">
    <name type="scientific">Soboliphyme baturini</name>
    <dbReference type="NCBI Taxonomy" id="241478"/>
    <lineage>
        <taxon>Eukaryota</taxon>
        <taxon>Metazoa</taxon>
        <taxon>Ecdysozoa</taxon>
        <taxon>Nematoda</taxon>
        <taxon>Enoplea</taxon>
        <taxon>Dorylaimia</taxon>
        <taxon>Dioctophymatida</taxon>
        <taxon>Dioctophymatoidea</taxon>
        <taxon>Soboliphymatidae</taxon>
        <taxon>Soboliphyme</taxon>
    </lineage>
</organism>
<reference evidence="4 5" key="2">
    <citation type="submission" date="2018-11" db="EMBL/GenBank/DDBJ databases">
        <authorList>
            <consortium name="Pathogen Informatics"/>
        </authorList>
    </citation>
    <scope>NUCLEOTIDE SEQUENCE [LARGE SCALE GENOMIC DNA]</scope>
</reference>
<keyword evidence="2" id="KW-0812">Transmembrane</keyword>
<dbReference type="InterPro" id="IPR042089">
    <property type="entry name" value="Peptidase_M13_dom_2"/>
</dbReference>
<dbReference type="EMBL" id="UZAM01016056">
    <property type="protein sequence ID" value="VDP41593.1"/>
    <property type="molecule type" value="Genomic_DNA"/>
</dbReference>
<protein>
    <submittedName>
        <fullName evidence="6">Peptidase_M13_N domain-containing protein</fullName>
    </submittedName>
</protein>
<dbReference type="AlphaFoldDB" id="A0A183J6X8"/>
<feature type="domain" description="Peptidase M13 N-terminal" evidence="3">
    <location>
        <begin position="61"/>
        <end position="123"/>
    </location>
</feature>
<evidence type="ECO:0000313" key="5">
    <source>
        <dbReference type="Proteomes" id="UP000270296"/>
    </source>
</evidence>
<dbReference type="InterPro" id="IPR008753">
    <property type="entry name" value="Peptidase_M13_N"/>
</dbReference>
<dbReference type="PROSITE" id="PS51885">
    <property type="entry name" value="NEPRILYSIN"/>
    <property type="match status" value="1"/>
</dbReference>
<accession>A0A183J6X8</accession>
<evidence type="ECO:0000313" key="4">
    <source>
        <dbReference type="EMBL" id="VDP41593.1"/>
    </source>
</evidence>
<dbReference type="GO" id="GO:0004222">
    <property type="term" value="F:metalloendopeptidase activity"/>
    <property type="evidence" value="ECO:0007669"/>
    <property type="project" value="InterPro"/>
</dbReference>
<proteinExistence type="inferred from homology"/>
<evidence type="ECO:0000256" key="2">
    <source>
        <dbReference type="SAM" id="Phobius"/>
    </source>
</evidence>